<dbReference type="EMBL" id="RDQH01000329">
    <property type="protein sequence ID" value="RXI02686.1"/>
    <property type="molecule type" value="Genomic_DNA"/>
</dbReference>
<evidence type="ECO:0000256" key="2">
    <source>
        <dbReference type="ARBA" id="ARBA00022737"/>
    </source>
</evidence>
<dbReference type="InterPro" id="IPR002885">
    <property type="entry name" value="PPR_rpt"/>
</dbReference>
<keyword evidence="5" id="KW-1185">Reference proteome</keyword>
<dbReference type="InterPro" id="IPR011990">
    <property type="entry name" value="TPR-like_helical_dom_sf"/>
</dbReference>
<feature type="repeat" description="PPR" evidence="3">
    <location>
        <begin position="241"/>
        <end position="275"/>
    </location>
</feature>
<reference evidence="4 5" key="1">
    <citation type="submission" date="2018-10" db="EMBL/GenBank/DDBJ databases">
        <title>A high-quality apple genome assembly.</title>
        <authorList>
            <person name="Hu J."/>
        </authorList>
    </citation>
    <scope>NUCLEOTIDE SEQUENCE [LARGE SCALE GENOMIC DNA]</scope>
    <source>
        <strain evidence="5">cv. HFTH1</strain>
        <tissue evidence="4">Young leaf</tissue>
    </source>
</reference>
<dbReference type="AlphaFoldDB" id="A0A498K5M6"/>
<comment type="caution">
    <text evidence="4">The sequence shown here is derived from an EMBL/GenBank/DDBJ whole genome shotgun (WGS) entry which is preliminary data.</text>
</comment>
<keyword evidence="2" id="KW-0677">Repeat</keyword>
<evidence type="ECO:0008006" key="6">
    <source>
        <dbReference type="Google" id="ProtNLM"/>
    </source>
</evidence>
<feature type="repeat" description="PPR" evidence="3">
    <location>
        <begin position="276"/>
        <end position="310"/>
    </location>
</feature>
<proteinExistence type="inferred from homology"/>
<dbReference type="InterPro" id="IPR044179">
    <property type="entry name" value="PPR5-like"/>
</dbReference>
<evidence type="ECO:0000256" key="1">
    <source>
        <dbReference type="ARBA" id="ARBA00007626"/>
    </source>
</evidence>
<dbReference type="PANTHER" id="PTHR47874:SF1">
    <property type="entry name" value="OS05G0407900 PROTEIN"/>
    <property type="match status" value="1"/>
</dbReference>
<evidence type="ECO:0000256" key="3">
    <source>
        <dbReference type="PROSITE-ProRule" id="PRU00708"/>
    </source>
</evidence>
<gene>
    <name evidence="4" type="ORF">DVH24_002764</name>
</gene>
<dbReference type="Proteomes" id="UP000290289">
    <property type="component" value="Chromosome 3"/>
</dbReference>
<comment type="similarity">
    <text evidence="1">Belongs to the PPR family. P subfamily.</text>
</comment>
<evidence type="ECO:0000313" key="5">
    <source>
        <dbReference type="Proteomes" id="UP000290289"/>
    </source>
</evidence>
<name>A0A498K5M6_MALDO</name>
<dbReference type="PROSITE" id="PS51375">
    <property type="entry name" value="PPR"/>
    <property type="match status" value="2"/>
</dbReference>
<dbReference type="Gene3D" id="1.25.40.10">
    <property type="entry name" value="Tetratricopeptide repeat domain"/>
    <property type="match status" value="2"/>
</dbReference>
<dbReference type="GO" id="GO:0003729">
    <property type="term" value="F:mRNA binding"/>
    <property type="evidence" value="ECO:0007669"/>
    <property type="project" value="InterPro"/>
</dbReference>
<dbReference type="Pfam" id="PF01535">
    <property type="entry name" value="PPR"/>
    <property type="match status" value="1"/>
</dbReference>
<accession>A0A498K5M6</accession>
<dbReference type="Pfam" id="PF13041">
    <property type="entry name" value="PPR_2"/>
    <property type="match status" value="2"/>
</dbReference>
<sequence length="529" mass="60422">MKRVWKLSDAAQSELLSRHRSSAAAAASKTLQHPPYAFTLTNSPSYRLTRDVNAQTHSSSAAAAAPSSSSPLISMSSIIDLFRDKPSPQDLRAREDLARTASELRDELVQNIGDSEKIVRVLEEKGCSSLWEWKDGLGVVELLNQLRSWPQLALEVFEWRRQQVASSTSTSAEEYAKAIIIAGKAKNVELALELFTEAINKRIKTTSIYNALMSAYMFNGHTAKCQSLFRDLKKEPDCCPTIVTYNILISVFGRLMLVDHMEATVRGLKDLGLSPNLSTYNHLIAGYVTAWMWNSMEKTFQKMKEGPVSPDISTHLLMLRGYAHSGNLAKMEETYELVKHHVDDKEMPLIRAMICAYCKSSVTDKVEKIHKLMKLIPENEYRPWLNVNLIKVYAQENCLEAMEKSINEAFERKTAVHTAGVMRCIISSYFRCNEVDRLESFVKRAEFARWRTCRSLYHCQLVMYAAQNRLKEMENVLIQMENLNMPCTKKTFVILYRAYLMCGQRYKVAQIRGLMWKHGYEMPFDSLLS</sequence>
<dbReference type="NCBIfam" id="TIGR00756">
    <property type="entry name" value="PPR"/>
    <property type="match status" value="1"/>
</dbReference>
<dbReference type="PANTHER" id="PTHR47874">
    <property type="entry name" value="EXPRESSED PROTEIN"/>
    <property type="match status" value="1"/>
</dbReference>
<protein>
    <recommendedName>
        <fullName evidence="6">Pentacotripeptide-repeat region of PRORP domain-containing protein</fullName>
    </recommendedName>
</protein>
<evidence type="ECO:0000313" key="4">
    <source>
        <dbReference type="EMBL" id="RXI02686.1"/>
    </source>
</evidence>
<organism evidence="4 5">
    <name type="scientific">Malus domestica</name>
    <name type="common">Apple</name>
    <name type="synonym">Pyrus malus</name>
    <dbReference type="NCBI Taxonomy" id="3750"/>
    <lineage>
        <taxon>Eukaryota</taxon>
        <taxon>Viridiplantae</taxon>
        <taxon>Streptophyta</taxon>
        <taxon>Embryophyta</taxon>
        <taxon>Tracheophyta</taxon>
        <taxon>Spermatophyta</taxon>
        <taxon>Magnoliopsida</taxon>
        <taxon>eudicotyledons</taxon>
        <taxon>Gunneridae</taxon>
        <taxon>Pentapetalae</taxon>
        <taxon>rosids</taxon>
        <taxon>fabids</taxon>
        <taxon>Rosales</taxon>
        <taxon>Rosaceae</taxon>
        <taxon>Amygdaloideae</taxon>
        <taxon>Maleae</taxon>
        <taxon>Malus</taxon>
    </lineage>
</organism>